<name>A0ABQ6M663_9STRA</name>
<keyword evidence="2" id="KW-1185">Reference proteome</keyword>
<sequence>MGAAASVSSPRPEPSPETLLQFSKAKSLMDSSSLPPGDLIKELKLCFTSPPEQPKTPMNLALKSPKAKKASGKAFFAAEPLLESKLPHFEGDDDEENEMMLADLKFMAGSGDWDSCFDLGVTYLTGSYGVAKNPEEAVKWWEKAARHDVVDAAYNLAVLFHHGQGIDIDLVKALKYYELADQLGNPDAASVIALLKGRLQVEAREAEKAAGVELEDGAPEEPNAAIEWFQTAVDKGDTNAMFKLGNAHARGDLGLDIDFAKAGEYWAMAAGEDHADALHNLLVHADDAVPADEIVGKVGGGTDWTKIETKLEEPLAKAIAHLQFFASNLYRFGHGVEQSEERCLEYLQKAADKGTCADALYSLAGLYDGGDFEVLGKDEGKAGELMEKAAAMKHAQAIQWVRRYKKK</sequence>
<dbReference type="PANTHER" id="PTHR43628">
    <property type="entry name" value="ACTIVATOR OF C KINASE PROTEIN 1-RELATED"/>
    <property type="match status" value="1"/>
</dbReference>
<evidence type="ECO:0000313" key="2">
    <source>
        <dbReference type="Proteomes" id="UP001165060"/>
    </source>
</evidence>
<dbReference type="Pfam" id="PF08238">
    <property type="entry name" value="Sel1"/>
    <property type="match status" value="6"/>
</dbReference>
<dbReference type="InterPro" id="IPR011990">
    <property type="entry name" value="TPR-like_helical_dom_sf"/>
</dbReference>
<reference evidence="1 2" key="1">
    <citation type="journal article" date="2023" name="Commun. Biol.">
        <title>Genome analysis of Parmales, the sister group of diatoms, reveals the evolutionary specialization of diatoms from phago-mixotrophs to photoautotrophs.</title>
        <authorList>
            <person name="Ban H."/>
            <person name="Sato S."/>
            <person name="Yoshikawa S."/>
            <person name="Yamada K."/>
            <person name="Nakamura Y."/>
            <person name="Ichinomiya M."/>
            <person name="Sato N."/>
            <person name="Blanc-Mathieu R."/>
            <person name="Endo H."/>
            <person name="Kuwata A."/>
            <person name="Ogata H."/>
        </authorList>
    </citation>
    <scope>NUCLEOTIDE SEQUENCE [LARGE SCALE GENOMIC DNA]</scope>
</reference>
<dbReference type="EMBL" id="BRYB01002477">
    <property type="protein sequence ID" value="GMI20236.1"/>
    <property type="molecule type" value="Genomic_DNA"/>
</dbReference>
<organism evidence="1 2">
    <name type="scientific">Tetraparma gracilis</name>
    <dbReference type="NCBI Taxonomy" id="2962635"/>
    <lineage>
        <taxon>Eukaryota</taxon>
        <taxon>Sar</taxon>
        <taxon>Stramenopiles</taxon>
        <taxon>Ochrophyta</taxon>
        <taxon>Bolidophyceae</taxon>
        <taxon>Parmales</taxon>
        <taxon>Triparmaceae</taxon>
        <taxon>Tetraparma</taxon>
    </lineage>
</organism>
<dbReference type="InterPro" id="IPR006597">
    <property type="entry name" value="Sel1-like"/>
</dbReference>
<dbReference type="Gene3D" id="1.25.40.10">
    <property type="entry name" value="Tetratricopeptide repeat domain"/>
    <property type="match status" value="2"/>
</dbReference>
<protein>
    <recommendedName>
        <fullName evidence="3">HCP-like protein</fullName>
    </recommendedName>
</protein>
<dbReference type="Proteomes" id="UP001165060">
    <property type="component" value="Unassembled WGS sequence"/>
</dbReference>
<evidence type="ECO:0000313" key="1">
    <source>
        <dbReference type="EMBL" id="GMI20236.1"/>
    </source>
</evidence>
<gene>
    <name evidence="1" type="ORF">TeGR_g6647</name>
</gene>
<accession>A0ABQ6M663</accession>
<evidence type="ECO:0008006" key="3">
    <source>
        <dbReference type="Google" id="ProtNLM"/>
    </source>
</evidence>
<proteinExistence type="predicted"/>
<dbReference type="InterPro" id="IPR052945">
    <property type="entry name" value="Mitotic_Regulator"/>
</dbReference>
<dbReference type="SUPFAM" id="SSF81901">
    <property type="entry name" value="HCP-like"/>
    <property type="match status" value="3"/>
</dbReference>
<dbReference type="SMART" id="SM00671">
    <property type="entry name" value="SEL1"/>
    <property type="match status" value="6"/>
</dbReference>
<dbReference type="PANTHER" id="PTHR43628:SF1">
    <property type="entry name" value="CHITIN SYNTHASE REGULATORY FACTOR 2-RELATED"/>
    <property type="match status" value="1"/>
</dbReference>
<comment type="caution">
    <text evidence="1">The sequence shown here is derived from an EMBL/GenBank/DDBJ whole genome shotgun (WGS) entry which is preliminary data.</text>
</comment>